<evidence type="ECO:0000256" key="2">
    <source>
        <dbReference type="SAM" id="MobiDB-lite"/>
    </source>
</evidence>
<feature type="coiled-coil region" evidence="1">
    <location>
        <begin position="50"/>
        <end position="105"/>
    </location>
</feature>
<evidence type="ECO:0000256" key="1">
    <source>
        <dbReference type="SAM" id="Coils"/>
    </source>
</evidence>
<comment type="caution">
    <text evidence="3">The sequence shown here is derived from an EMBL/GenBank/DDBJ whole genome shotgun (WGS) entry which is preliminary data.</text>
</comment>
<evidence type="ECO:0000313" key="4">
    <source>
        <dbReference type="Proteomes" id="UP001604277"/>
    </source>
</evidence>
<organism evidence="3 4">
    <name type="scientific">Forsythia ovata</name>
    <dbReference type="NCBI Taxonomy" id="205694"/>
    <lineage>
        <taxon>Eukaryota</taxon>
        <taxon>Viridiplantae</taxon>
        <taxon>Streptophyta</taxon>
        <taxon>Embryophyta</taxon>
        <taxon>Tracheophyta</taxon>
        <taxon>Spermatophyta</taxon>
        <taxon>Magnoliopsida</taxon>
        <taxon>eudicotyledons</taxon>
        <taxon>Gunneridae</taxon>
        <taxon>Pentapetalae</taxon>
        <taxon>asterids</taxon>
        <taxon>lamiids</taxon>
        <taxon>Lamiales</taxon>
        <taxon>Oleaceae</taxon>
        <taxon>Forsythieae</taxon>
        <taxon>Forsythia</taxon>
    </lineage>
</organism>
<evidence type="ECO:0000313" key="3">
    <source>
        <dbReference type="EMBL" id="KAL2557819.1"/>
    </source>
</evidence>
<sequence length="203" mass="23078">MRLLIDEKDKLKEDLGIVEFDVANFLKRSDLSNQAQEVTAQALAEPSVQYDALIDKIAQLEETVECLRAEGYDLRSENQKLRSKIEKLAGENLKLKSEIEEVVKAGVKEFRNQFEFTSDYENLQAFFVNFGARQVLTEVNELYPNLDLSSMEVDYPAPEESEDGADSPPNNEDGLERFEAHLRPLIDPDLLDLLTRSSAHLLN</sequence>
<proteinExistence type="predicted"/>
<dbReference type="EMBL" id="JBFOLJ010000001">
    <property type="protein sequence ID" value="KAL2557819.1"/>
    <property type="molecule type" value="Genomic_DNA"/>
</dbReference>
<keyword evidence="1" id="KW-0175">Coiled coil</keyword>
<dbReference type="Proteomes" id="UP001604277">
    <property type="component" value="Unassembled WGS sequence"/>
</dbReference>
<name>A0ABD1X777_9LAMI</name>
<gene>
    <name evidence="3" type="ORF">Fot_02558</name>
</gene>
<dbReference type="AlphaFoldDB" id="A0ABD1X777"/>
<reference evidence="4" key="1">
    <citation type="submission" date="2024-07" db="EMBL/GenBank/DDBJ databases">
        <title>Two chromosome-level genome assemblies of Korean endemic species Abeliophyllum distichum and Forsythia ovata (Oleaceae).</title>
        <authorList>
            <person name="Jang H."/>
        </authorList>
    </citation>
    <scope>NUCLEOTIDE SEQUENCE [LARGE SCALE GENOMIC DNA]</scope>
</reference>
<feature type="region of interest" description="Disordered" evidence="2">
    <location>
        <begin position="155"/>
        <end position="175"/>
    </location>
</feature>
<protein>
    <submittedName>
        <fullName evidence="3">Uncharacterized protein</fullName>
    </submittedName>
</protein>
<accession>A0ABD1X777</accession>
<keyword evidence="4" id="KW-1185">Reference proteome</keyword>
<dbReference type="Gene3D" id="1.20.5.340">
    <property type="match status" value="1"/>
</dbReference>